<evidence type="ECO:0000256" key="1">
    <source>
        <dbReference type="SAM" id="MobiDB-lite"/>
    </source>
</evidence>
<dbReference type="PROSITE" id="PS51257">
    <property type="entry name" value="PROKAR_LIPOPROTEIN"/>
    <property type="match status" value="1"/>
</dbReference>
<feature type="compositionally biased region" description="Polar residues" evidence="1">
    <location>
        <begin position="31"/>
        <end position="40"/>
    </location>
</feature>
<keyword evidence="4" id="KW-1185">Reference proteome</keyword>
<evidence type="ECO:0000313" key="3">
    <source>
        <dbReference type="EMBL" id="SDR86549.1"/>
    </source>
</evidence>
<protein>
    <recommendedName>
        <fullName evidence="5">PknH-like extracellular domain-containing protein</fullName>
    </recommendedName>
</protein>
<dbReference type="Proteomes" id="UP000199700">
    <property type="component" value="Chromosome"/>
</dbReference>
<name>A0A1H1MKS2_BRESA</name>
<evidence type="ECO:0000256" key="2">
    <source>
        <dbReference type="SAM" id="SignalP"/>
    </source>
</evidence>
<proteinExistence type="predicted"/>
<dbReference type="RefSeq" id="WP_092103165.1">
    <property type="nucleotide sequence ID" value="NZ_LT629739.1"/>
</dbReference>
<evidence type="ECO:0008006" key="5">
    <source>
        <dbReference type="Google" id="ProtNLM"/>
    </source>
</evidence>
<keyword evidence="2" id="KW-0732">Signal</keyword>
<reference evidence="3" key="1">
    <citation type="submission" date="2016-10" db="EMBL/GenBank/DDBJ databases">
        <authorList>
            <person name="Varghese N."/>
            <person name="Submissions S."/>
        </authorList>
    </citation>
    <scope>NUCLEOTIDE SEQUENCE [LARGE SCALE GENOMIC DNA]</scope>
    <source>
        <strain evidence="3">DSM 22082</strain>
    </source>
</reference>
<feature type="chain" id="PRO_5038880368" description="PknH-like extracellular domain-containing protein" evidence="2">
    <location>
        <begin position="18"/>
        <end position="236"/>
    </location>
</feature>
<dbReference type="OrthoDB" id="4808520at2"/>
<accession>A0A1H1MKS2</accession>
<organism evidence="3 4">
    <name type="scientific">Brevibacterium sandarakinum</name>
    <dbReference type="NCBI Taxonomy" id="629680"/>
    <lineage>
        <taxon>Bacteria</taxon>
        <taxon>Bacillati</taxon>
        <taxon>Actinomycetota</taxon>
        <taxon>Actinomycetes</taxon>
        <taxon>Micrococcales</taxon>
        <taxon>Brevibacteriaceae</taxon>
        <taxon>Brevibacterium</taxon>
    </lineage>
</organism>
<feature type="region of interest" description="Disordered" evidence="1">
    <location>
        <begin position="19"/>
        <end position="48"/>
    </location>
</feature>
<sequence length="236" mass="24429">MKRVLPALALIAGLSLAGCTGNDPQDDKAENGSTAQPTSEETPKATQLDKDQLTEIIESTDVDGQSYTTFDMSAASGSDAVKVLETSEFEPAKCKNLSMAALNVAQQSKGNTVGGISSDNTLSVALMSFSDDDAADSQLKSSTKITEECKDVTVKSQGIEMNMSYETFDAAVPSADETVGVRAKISAGGQTVLNADTVTGRVGNNIVTAANVADTDDEKSVPETAEAFVDAVKNAG</sequence>
<evidence type="ECO:0000313" key="4">
    <source>
        <dbReference type="Proteomes" id="UP000199700"/>
    </source>
</evidence>
<feature type="signal peptide" evidence="2">
    <location>
        <begin position="1"/>
        <end position="17"/>
    </location>
</feature>
<dbReference type="EMBL" id="LT629739">
    <property type="protein sequence ID" value="SDR86549.1"/>
    <property type="molecule type" value="Genomic_DNA"/>
</dbReference>
<dbReference type="AlphaFoldDB" id="A0A1H1MKS2"/>
<gene>
    <name evidence="3" type="ORF">SAMN04489751_0666</name>
</gene>